<dbReference type="InterPro" id="IPR025315">
    <property type="entry name" value="DUF4220"/>
</dbReference>
<name>A0AAW0J2T0_QUESU</name>
<protein>
    <recommendedName>
        <fullName evidence="2">DUF4220 domain-containing protein</fullName>
    </recommendedName>
</protein>
<organism evidence="3 4">
    <name type="scientific">Quercus suber</name>
    <name type="common">Cork oak</name>
    <dbReference type="NCBI Taxonomy" id="58331"/>
    <lineage>
        <taxon>Eukaryota</taxon>
        <taxon>Viridiplantae</taxon>
        <taxon>Streptophyta</taxon>
        <taxon>Embryophyta</taxon>
        <taxon>Tracheophyta</taxon>
        <taxon>Spermatophyta</taxon>
        <taxon>Magnoliopsida</taxon>
        <taxon>eudicotyledons</taxon>
        <taxon>Gunneridae</taxon>
        <taxon>Pentapetalae</taxon>
        <taxon>rosids</taxon>
        <taxon>fabids</taxon>
        <taxon>Fagales</taxon>
        <taxon>Fagaceae</taxon>
        <taxon>Quercus</taxon>
    </lineage>
</organism>
<evidence type="ECO:0000313" key="3">
    <source>
        <dbReference type="EMBL" id="KAK7820656.1"/>
    </source>
</evidence>
<evidence type="ECO:0000256" key="1">
    <source>
        <dbReference type="SAM" id="Phobius"/>
    </source>
</evidence>
<feature type="transmembrane region" description="Helical" evidence="1">
    <location>
        <begin position="84"/>
        <end position="103"/>
    </location>
</feature>
<evidence type="ECO:0000313" key="4">
    <source>
        <dbReference type="Proteomes" id="UP000237347"/>
    </source>
</evidence>
<reference evidence="3 4" key="1">
    <citation type="journal article" date="2018" name="Sci. Data">
        <title>The draft genome sequence of cork oak.</title>
        <authorList>
            <person name="Ramos A.M."/>
            <person name="Usie A."/>
            <person name="Barbosa P."/>
            <person name="Barros P.M."/>
            <person name="Capote T."/>
            <person name="Chaves I."/>
            <person name="Simoes F."/>
            <person name="Abreu I."/>
            <person name="Carrasquinho I."/>
            <person name="Faro C."/>
            <person name="Guimaraes J.B."/>
            <person name="Mendonca D."/>
            <person name="Nobrega F."/>
            <person name="Rodrigues L."/>
            <person name="Saibo N.J.M."/>
            <person name="Varela M.C."/>
            <person name="Egas C."/>
            <person name="Matos J."/>
            <person name="Miguel C.M."/>
            <person name="Oliveira M.M."/>
            <person name="Ricardo C.P."/>
            <person name="Goncalves S."/>
        </authorList>
    </citation>
    <scope>NUCLEOTIDE SEQUENCE [LARGE SCALE GENOMIC DNA]</scope>
    <source>
        <strain evidence="4">cv. HL8</strain>
    </source>
</reference>
<dbReference type="AlphaFoldDB" id="A0AAW0J2T0"/>
<feature type="domain" description="DUF4220" evidence="2">
    <location>
        <begin position="167"/>
        <end position="294"/>
    </location>
</feature>
<keyword evidence="1" id="KW-0812">Transmembrane</keyword>
<accession>A0AAW0J2T0</accession>
<feature type="transmembrane region" description="Helical" evidence="1">
    <location>
        <begin position="668"/>
        <end position="687"/>
    </location>
</feature>
<feature type="domain" description="DUF4220" evidence="2">
    <location>
        <begin position="1"/>
        <end position="118"/>
    </location>
</feature>
<feature type="transmembrane region" description="Helical" evidence="1">
    <location>
        <begin position="202"/>
        <end position="221"/>
    </location>
</feature>
<keyword evidence="1" id="KW-1133">Transmembrane helix</keyword>
<feature type="transmembrane region" description="Helical" evidence="1">
    <location>
        <begin position="643"/>
        <end position="662"/>
    </location>
</feature>
<feature type="transmembrane region" description="Helical" evidence="1">
    <location>
        <begin position="59"/>
        <end position="78"/>
    </location>
</feature>
<proteinExistence type="predicted"/>
<dbReference type="EMBL" id="PKMF04000729">
    <property type="protein sequence ID" value="KAK7820656.1"/>
    <property type="molecule type" value="Genomic_DNA"/>
</dbReference>
<evidence type="ECO:0000259" key="2">
    <source>
        <dbReference type="Pfam" id="PF13968"/>
    </source>
</evidence>
<sequence length="1189" mass="138108">MADSVATIALGVISSKNRNFGNNNPKVHNELTAFWAPFMLLHLGGQDTITAFAIQDNQLWLRHFLALVVQSCVTFYIFNTSLKGNWLSLLTIPMILVGIIRYVERIWVMRSANKPPVDADEIPPVDTGINNGGTTTDPLITFGKFRDLFLYQKMPVAFRQGIRGQFESYDFRRAFERIEIELGHAYDYFYTKAPLFYRSWGCIFRSITRCFIFCVFVFFIVKERQRDLKVDLIITYILLGGALFIETYTVILQISSNKGLQCPWLEKLNPFFSLFVSNDKLWSNTMGQFNMLSFCSKNPGIDPHGTPKFFVDLRVLFFSHILPRISRELEMLFYRTNKQVSDELKSLVWDKIKENPNVYKSVLSVDYNVLYLTQDRTIFVELDESIIIWHLATELCFYTDKGSNAEADKRRHVIKEISEYIMYILAFCPYMFSMGSVKVNFQSSCRHVGDLLKHCRGSSMSRVFEELTSRLTDGRVYLKREPGHVESVKGYLLDTDLLAFMSCQNIILSFGLNPGEVLNSWIFLKTGKHFQVVPELLQKVWNNWELRLLVLLSLTLQLSLFHFGRQRRYNVKIRIHIFLWFCYLMADSVATIALGVISSKNRNFGNNNPKVHNELTAFWAPFMLLHLGGQDTITAFAIQDNQLWLRHFLALVVQSCVTFYIFNTSLKGNWLSLLTIPMILVGFIRYVERIWVMRSANKPPVDADEIPPVDTGINNGGTTTDPLITFGKFRDLFLYQKMPVAFRQGIRGQFESYDFRRAFERIEIELGHAYDYFYTKAPLFYRSWGCIFRSITRCFIFCVFVFFIVKERRRDLKVDLIITYILLGGALFIETYTVILQISSNKGLQCPWLEKLNPFFSLFVSNDKLWSNTMGQFNMLSFCSKNPGIDLHGTPKFFVDLRVLFFSHILPRISRELEMLFYRTNKQVSDELKSLVWDKIKENPNVYKSVLSVDYNVLYLTQDRTIFVELDESIIIWHLATELCFYTGKGSNEEADKQRHVIKEISEYIMYILAFCPYMFSMGSVKVNFQSSCRHVGDLLKHCRGSSMSRVFEELTSRLTDGRAYLKREPGHVESVKGYLLYTDLLACADLVARKLREKEEQKWELLTKFWVETLTHVAALCNGTSHAQQLRKGGEFLTHIWFLIEHLDLKEKFQMPRAVPHLEEEETPAPRAVPHLEEGTPAEWTDLHICAL</sequence>
<feature type="transmembrane region" description="Helical" evidence="1">
    <location>
        <begin position="575"/>
        <end position="597"/>
    </location>
</feature>
<feature type="transmembrane region" description="Helical" evidence="1">
    <location>
        <begin position="817"/>
        <end position="835"/>
    </location>
</feature>
<feature type="transmembrane region" description="Helical" evidence="1">
    <location>
        <begin position="786"/>
        <end position="805"/>
    </location>
</feature>
<keyword evidence="1" id="KW-0472">Membrane</keyword>
<dbReference type="InterPro" id="IPR007658">
    <property type="entry name" value="DUF594"/>
</dbReference>
<dbReference type="Proteomes" id="UP000237347">
    <property type="component" value="Unassembled WGS sequence"/>
</dbReference>
<comment type="caution">
    <text evidence="3">The sequence shown here is derived from an EMBL/GenBank/DDBJ whole genome shotgun (WGS) entry which is preliminary data.</text>
</comment>
<feature type="domain" description="DUF4220" evidence="2">
    <location>
        <begin position="751"/>
        <end position="878"/>
    </location>
</feature>
<dbReference type="Pfam" id="PF04578">
    <property type="entry name" value="DUF594"/>
    <property type="match status" value="1"/>
</dbReference>
<gene>
    <name evidence="3" type="ORF">CFP56_038641</name>
</gene>
<dbReference type="PANTHER" id="PTHR31325">
    <property type="entry name" value="OS01G0798800 PROTEIN-RELATED"/>
    <property type="match status" value="1"/>
</dbReference>
<dbReference type="Pfam" id="PF13968">
    <property type="entry name" value="DUF4220"/>
    <property type="match status" value="4"/>
</dbReference>
<feature type="domain" description="DUF4220" evidence="2">
    <location>
        <begin position="580"/>
        <end position="702"/>
    </location>
</feature>
<keyword evidence="4" id="KW-1185">Reference proteome</keyword>
<feature type="transmembrane region" description="Helical" evidence="1">
    <location>
        <begin position="233"/>
        <end position="251"/>
    </location>
</feature>